<dbReference type="PANTHER" id="PTHR36175">
    <property type="entry name" value="CYANOPHYCINASE"/>
    <property type="match status" value="1"/>
</dbReference>
<accession>A0ABY5VWH0</accession>
<protein>
    <recommendedName>
        <fullName evidence="5">Cyanophycinase</fullName>
        <ecNumber evidence="4">3.4.15.6</ecNumber>
    </recommendedName>
</protein>
<dbReference type="GO" id="GO:0004180">
    <property type="term" value="F:carboxypeptidase activity"/>
    <property type="evidence" value="ECO:0007669"/>
    <property type="project" value="UniProtKB-KW"/>
</dbReference>
<dbReference type="Pfam" id="PF03575">
    <property type="entry name" value="Peptidase_S51"/>
    <property type="match status" value="1"/>
</dbReference>
<dbReference type="SUPFAM" id="SSF52317">
    <property type="entry name" value="Class I glutamine amidotransferase-like"/>
    <property type="match status" value="1"/>
</dbReference>
<dbReference type="GO" id="GO:0008241">
    <property type="term" value="F:peptidyl-dipeptidase activity"/>
    <property type="evidence" value="ECO:0007669"/>
    <property type="project" value="UniProtKB-EC"/>
</dbReference>
<evidence type="ECO:0000256" key="2">
    <source>
        <dbReference type="ARBA" id="ARBA00002039"/>
    </source>
</evidence>
<evidence type="ECO:0000313" key="10">
    <source>
        <dbReference type="Proteomes" id="UP001059617"/>
    </source>
</evidence>
<keyword evidence="8" id="KW-0720">Serine protease</keyword>
<evidence type="ECO:0000313" key="9">
    <source>
        <dbReference type="EMBL" id="UWP82102.1"/>
    </source>
</evidence>
<dbReference type="InterPro" id="IPR029062">
    <property type="entry name" value="Class_I_gatase-like"/>
</dbReference>
<dbReference type="InterPro" id="IPR011811">
    <property type="entry name" value="Peptidase_S51_cyanophycinase"/>
</dbReference>
<dbReference type="RefSeq" id="WP_259859873.1">
    <property type="nucleotide sequence ID" value="NZ_BAAAST010000159.1"/>
</dbReference>
<dbReference type="Proteomes" id="UP001059617">
    <property type="component" value="Chromosome"/>
</dbReference>
<sequence length="272" mass="28285">MPGKLLVIGGAESHDAGDDAILERFVLLAGGTEAHIVVIATASESPAQREKEYGEVFHRLGVERVTPLRLESREDANGDLAVSAIERATGVFFTGGDQLRITTVVGGSKVDSALHSRLADGMILAGTSAGAAMMSSTMILGGSIASVSTSSVLTGPGMEFLPGVLIDMHFAERGRLNRLLSAIAMFPHELGLGIDENTAILVEGDVFEVLGAGAVTVIDAGPARAISCPSPDTVPGGPIALWGVQLHVLPAGHLFNLTERTPVKRSEEDHAH</sequence>
<reference evidence="9" key="2">
    <citation type="submission" date="2022-09" db="EMBL/GenBank/DDBJ databases">
        <title>Biosynthetic gene clusters of Dactylosporangioum fulvum.</title>
        <authorList>
            <person name="Caradec T."/>
        </authorList>
    </citation>
    <scope>NUCLEOTIDE SEQUENCE</scope>
    <source>
        <strain evidence="9">NRRL B-16292</strain>
    </source>
</reference>
<keyword evidence="9" id="KW-0121">Carboxypeptidase</keyword>
<dbReference type="PIRSF" id="PIRSF032067">
    <property type="entry name" value="Cyanophycinase"/>
    <property type="match status" value="1"/>
</dbReference>
<keyword evidence="7 9" id="KW-0378">Hydrolase</keyword>
<dbReference type="PANTHER" id="PTHR36175:SF1">
    <property type="entry name" value="CYANOPHYCINASE"/>
    <property type="match status" value="1"/>
</dbReference>
<dbReference type="EC" id="3.4.15.6" evidence="4"/>
<comment type="similarity">
    <text evidence="3">Belongs to the peptidase S51 family.</text>
</comment>
<keyword evidence="10" id="KW-1185">Reference proteome</keyword>
<comment type="catalytic activity">
    <reaction evidence="1">
        <text>[L-4-(L-arginin-2-N-yl)aspartate](n) + H2O = [L-4-(L-arginin-2-N-yl)aspartate](n-1) + L-4-(L-arginin-2-N-yl)aspartate</text>
        <dbReference type="Rhea" id="RHEA:12845"/>
        <dbReference type="Rhea" id="RHEA-COMP:13728"/>
        <dbReference type="Rhea" id="RHEA-COMP:13734"/>
        <dbReference type="ChEBI" id="CHEBI:15377"/>
        <dbReference type="ChEBI" id="CHEBI:137986"/>
        <dbReference type="ChEBI" id="CHEBI:137991"/>
        <dbReference type="EC" id="3.4.15.6"/>
    </reaction>
</comment>
<dbReference type="InterPro" id="IPR005320">
    <property type="entry name" value="Peptidase_S51"/>
</dbReference>
<organism evidence="9 10">
    <name type="scientific">Dactylosporangium fulvum</name>
    <dbReference type="NCBI Taxonomy" id="53359"/>
    <lineage>
        <taxon>Bacteria</taxon>
        <taxon>Bacillati</taxon>
        <taxon>Actinomycetota</taxon>
        <taxon>Actinomycetes</taxon>
        <taxon>Micromonosporales</taxon>
        <taxon>Micromonosporaceae</taxon>
        <taxon>Dactylosporangium</taxon>
    </lineage>
</organism>
<proteinExistence type="inferred from homology"/>
<reference evidence="9" key="1">
    <citation type="submission" date="2021-04" db="EMBL/GenBank/DDBJ databases">
        <authorList>
            <person name="Hartkoorn R.C."/>
            <person name="Beaudoing E."/>
            <person name="Hot D."/>
        </authorList>
    </citation>
    <scope>NUCLEOTIDE SEQUENCE</scope>
    <source>
        <strain evidence="9">NRRL B-16292</strain>
    </source>
</reference>
<evidence type="ECO:0000256" key="4">
    <source>
        <dbReference type="ARBA" id="ARBA00013115"/>
    </source>
</evidence>
<evidence type="ECO:0000256" key="3">
    <source>
        <dbReference type="ARBA" id="ARBA00006534"/>
    </source>
</evidence>
<evidence type="ECO:0000256" key="5">
    <source>
        <dbReference type="ARBA" id="ARBA00015719"/>
    </source>
</evidence>
<dbReference type="EMBL" id="CP073720">
    <property type="protein sequence ID" value="UWP82102.1"/>
    <property type="molecule type" value="Genomic_DNA"/>
</dbReference>
<dbReference type="NCBIfam" id="TIGR02069">
    <property type="entry name" value="cyanophycinase"/>
    <property type="match status" value="1"/>
</dbReference>
<evidence type="ECO:0000256" key="7">
    <source>
        <dbReference type="ARBA" id="ARBA00022801"/>
    </source>
</evidence>
<dbReference type="Gene3D" id="3.40.50.880">
    <property type="match status" value="1"/>
</dbReference>
<dbReference type="CDD" id="cd03145">
    <property type="entry name" value="GAT1_cyanophycinase"/>
    <property type="match status" value="1"/>
</dbReference>
<evidence type="ECO:0000256" key="1">
    <source>
        <dbReference type="ARBA" id="ARBA00001092"/>
    </source>
</evidence>
<evidence type="ECO:0000256" key="6">
    <source>
        <dbReference type="ARBA" id="ARBA00022670"/>
    </source>
</evidence>
<evidence type="ECO:0000256" key="8">
    <source>
        <dbReference type="ARBA" id="ARBA00022825"/>
    </source>
</evidence>
<gene>
    <name evidence="9" type="ORF">Dfulv_44740</name>
</gene>
<keyword evidence="6" id="KW-0645">Protease</keyword>
<comment type="function">
    <text evidence="2">Exopeptidase that catalyzes the hydrolytic cleavage of multi-L-arginyl-poly-L-aspartic acid (cyanophycin; a water-insoluble reserve polymer) into aspartate-arginine dipeptides.</text>
</comment>
<name>A0ABY5VWH0_9ACTN</name>